<dbReference type="GO" id="GO:0006999">
    <property type="term" value="P:nuclear pore organization"/>
    <property type="evidence" value="ECO:0007669"/>
    <property type="project" value="EnsemblFungi"/>
</dbReference>
<evidence type="ECO:0000256" key="3">
    <source>
        <dbReference type="ARBA" id="ARBA00022692"/>
    </source>
</evidence>
<dbReference type="GeneID" id="13884341"/>
<feature type="transmembrane region" description="Helical" evidence="6">
    <location>
        <begin position="29"/>
        <end position="47"/>
    </location>
</feature>
<evidence type="ECO:0000313" key="7">
    <source>
        <dbReference type="EMBL" id="CCF58873.1"/>
    </source>
</evidence>
<dbReference type="OrthoDB" id="5581259at2759"/>
<dbReference type="GO" id="GO:0016020">
    <property type="term" value="C:membrane"/>
    <property type="evidence" value="ECO:0007669"/>
    <property type="project" value="UniProtKB-SubCell"/>
</dbReference>
<gene>
    <name evidence="7" type="primary">KAFR0F02760</name>
    <name evidence="7" type="ORF">KAFR_0F02760</name>
</gene>
<dbReference type="FunCoup" id="H2AWX3">
    <property type="interactions" value="190"/>
</dbReference>
<dbReference type="AlphaFoldDB" id="H2AWX3"/>
<dbReference type="PANTHER" id="PTHR12703">
    <property type="entry name" value="TRANSMEMBRANE PROTEIN 33"/>
    <property type="match status" value="1"/>
</dbReference>
<dbReference type="RefSeq" id="XP_003958008.1">
    <property type="nucleotide sequence ID" value="XM_003957959.1"/>
</dbReference>
<evidence type="ECO:0000313" key="8">
    <source>
        <dbReference type="Proteomes" id="UP000005220"/>
    </source>
</evidence>
<accession>H2AWX3</accession>
<keyword evidence="3 6" id="KW-0812">Transmembrane</keyword>
<name>H2AWX3_KAZAF</name>
<dbReference type="KEGG" id="kaf:KAFR_0F02760"/>
<organism evidence="7 8">
    <name type="scientific">Kazachstania africana (strain ATCC 22294 / BCRC 22015 / CBS 2517 / CECT 1963 / NBRC 1671 / NRRL Y-8276)</name>
    <name type="common">Yeast</name>
    <name type="synonym">Kluyveromyces africanus</name>
    <dbReference type="NCBI Taxonomy" id="1071382"/>
    <lineage>
        <taxon>Eukaryota</taxon>
        <taxon>Fungi</taxon>
        <taxon>Dikarya</taxon>
        <taxon>Ascomycota</taxon>
        <taxon>Saccharomycotina</taxon>
        <taxon>Saccharomycetes</taxon>
        <taxon>Saccharomycetales</taxon>
        <taxon>Saccharomycetaceae</taxon>
        <taxon>Kazachstania</taxon>
    </lineage>
</organism>
<dbReference type="GO" id="GO:0051664">
    <property type="term" value="P:nuclear pore localization"/>
    <property type="evidence" value="ECO:0007669"/>
    <property type="project" value="EnsemblFungi"/>
</dbReference>
<keyword evidence="8" id="KW-1185">Reference proteome</keyword>
<dbReference type="EMBL" id="HE650826">
    <property type="protein sequence ID" value="CCF58873.1"/>
    <property type="molecule type" value="Genomic_DNA"/>
</dbReference>
<proteinExistence type="inferred from homology"/>
<evidence type="ECO:0000256" key="5">
    <source>
        <dbReference type="ARBA" id="ARBA00023136"/>
    </source>
</evidence>
<feature type="transmembrane region" description="Helical" evidence="6">
    <location>
        <begin position="158"/>
        <end position="180"/>
    </location>
</feature>
<dbReference type="InterPro" id="IPR005344">
    <property type="entry name" value="TMEM33/Pom33"/>
</dbReference>
<dbReference type="STRING" id="1071382.H2AWX3"/>
<keyword evidence="4 6" id="KW-1133">Transmembrane helix</keyword>
<keyword evidence="5 6" id="KW-0472">Membrane</keyword>
<reference evidence="7 8" key="1">
    <citation type="journal article" date="2011" name="Proc. Natl. Acad. Sci. U.S.A.">
        <title>Evolutionary erosion of yeast sex chromosomes by mating-type switching accidents.</title>
        <authorList>
            <person name="Gordon J.L."/>
            <person name="Armisen D."/>
            <person name="Proux-Wera E."/>
            <person name="Oheigeartaigh S.S."/>
            <person name="Byrne K.P."/>
            <person name="Wolfe K.H."/>
        </authorList>
    </citation>
    <scope>NUCLEOTIDE SEQUENCE [LARGE SCALE GENOMIC DNA]</scope>
    <source>
        <strain evidence="8">ATCC 22294 / BCRC 22015 / CBS 2517 / CECT 1963 / NBRC 1671 / NRRL Y-8276</strain>
    </source>
</reference>
<feature type="transmembrane region" description="Helical" evidence="6">
    <location>
        <begin position="53"/>
        <end position="70"/>
    </location>
</feature>
<comment type="subcellular location">
    <subcellularLocation>
        <location evidence="1">Membrane</location>
        <topology evidence="1">Multi-pass membrane protein</topology>
    </subcellularLocation>
</comment>
<evidence type="ECO:0000256" key="2">
    <source>
        <dbReference type="ARBA" id="ARBA00007322"/>
    </source>
</evidence>
<dbReference type="eggNOG" id="KOG4002">
    <property type="taxonomic scope" value="Eukaryota"/>
</dbReference>
<feature type="transmembrane region" description="Helical" evidence="6">
    <location>
        <begin position="91"/>
        <end position="114"/>
    </location>
</feature>
<sequence>MTSKGSNPKLQKKTKPMEELMRLSKTLQFNWFIGHSIVFFSAIWYLFSFNPFFYRLAYVGVTLSFGIITYQQYFLKSIPKTAQTLLHDENILYFVMSIFWLFTPIFSISLLPYLSFSIFHSLKYVTNVLLPTVWKFNAEDKIITVLRNFITDYNEKCMYWVGTTEIITFIILFFKAILFYRRSWILLVVYTLFIKIRYEVSKYSKTAFAQWRVRLDGLISHPSVPIPVKKGYDCFKTNLIKFSNFKITQAAGAEPAATEKKNDHIYIYIYIYNSSLFLSWDLF</sequence>
<dbReference type="HOGENOM" id="CLU_065417_1_0_1"/>
<dbReference type="Pfam" id="PF03661">
    <property type="entry name" value="TMEM33_Pom33"/>
    <property type="match status" value="1"/>
</dbReference>
<evidence type="ECO:0000256" key="6">
    <source>
        <dbReference type="SAM" id="Phobius"/>
    </source>
</evidence>
<evidence type="ECO:0008006" key="9">
    <source>
        <dbReference type="Google" id="ProtNLM"/>
    </source>
</evidence>
<dbReference type="GO" id="GO:0005643">
    <property type="term" value="C:nuclear pore"/>
    <property type="evidence" value="ECO:0007669"/>
    <property type="project" value="EnsemblFungi"/>
</dbReference>
<evidence type="ECO:0000256" key="1">
    <source>
        <dbReference type="ARBA" id="ARBA00004141"/>
    </source>
</evidence>
<dbReference type="InParanoid" id="H2AWX3"/>
<dbReference type="PANTHER" id="PTHR12703:SF6">
    <property type="entry name" value="PORE MEMBRANE PROTEIN OF 33 KDA"/>
    <property type="match status" value="1"/>
</dbReference>
<comment type="similarity">
    <text evidence="2">Belongs to the PER33/POM33 family.</text>
</comment>
<dbReference type="GO" id="GO:0061024">
    <property type="term" value="P:membrane organization"/>
    <property type="evidence" value="ECO:0007669"/>
    <property type="project" value="TreeGrafter"/>
</dbReference>
<dbReference type="GO" id="GO:0071786">
    <property type="term" value="P:endoplasmic reticulum tubular network organization"/>
    <property type="evidence" value="ECO:0007669"/>
    <property type="project" value="TreeGrafter"/>
</dbReference>
<dbReference type="InterPro" id="IPR051645">
    <property type="entry name" value="PER33/POM33_regulator"/>
</dbReference>
<protein>
    <recommendedName>
        <fullName evidence="9">Nucleoporin POM33</fullName>
    </recommendedName>
</protein>
<evidence type="ECO:0000256" key="4">
    <source>
        <dbReference type="ARBA" id="ARBA00022989"/>
    </source>
</evidence>
<dbReference type="GO" id="GO:0005783">
    <property type="term" value="C:endoplasmic reticulum"/>
    <property type="evidence" value="ECO:0007669"/>
    <property type="project" value="EnsemblFungi"/>
</dbReference>
<dbReference type="Proteomes" id="UP000005220">
    <property type="component" value="Chromosome 6"/>
</dbReference>